<evidence type="ECO:0000313" key="3">
    <source>
        <dbReference type="Proteomes" id="UP001281447"/>
    </source>
</evidence>
<name>A0ABU5CA67_9BACI</name>
<evidence type="ECO:0008006" key="4">
    <source>
        <dbReference type="Google" id="ProtNLM"/>
    </source>
</evidence>
<proteinExistence type="predicted"/>
<keyword evidence="3" id="KW-1185">Reference proteome</keyword>
<dbReference type="EMBL" id="JAWDIP010000004">
    <property type="protein sequence ID" value="MDY0396227.1"/>
    <property type="molecule type" value="Genomic_DNA"/>
</dbReference>
<organism evidence="2 3">
    <name type="scientific">Tigheibacillus halophilus</name>
    <dbReference type="NCBI Taxonomy" id="361280"/>
    <lineage>
        <taxon>Bacteria</taxon>
        <taxon>Bacillati</taxon>
        <taxon>Bacillota</taxon>
        <taxon>Bacilli</taxon>
        <taxon>Bacillales</taxon>
        <taxon>Bacillaceae</taxon>
        <taxon>Tigheibacillus</taxon>
    </lineage>
</organism>
<protein>
    <recommendedName>
        <fullName evidence="4">YesK-like protein</fullName>
    </recommendedName>
</protein>
<dbReference type="Proteomes" id="UP001281447">
    <property type="component" value="Unassembled WGS sequence"/>
</dbReference>
<keyword evidence="1" id="KW-0812">Transmembrane</keyword>
<sequence>MLASLIFPETVKGLRYFGLSDDAIFIVLLTVGMLVSYFVLRPVTRLLLRWRAETLMNYLLSSLVVIILLLTWLSLDNHMLRFRLALLFLAGFGVILMVVRIIGRIWRNA</sequence>
<evidence type="ECO:0000313" key="2">
    <source>
        <dbReference type="EMBL" id="MDY0396227.1"/>
    </source>
</evidence>
<feature type="transmembrane region" description="Helical" evidence="1">
    <location>
        <begin position="23"/>
        <end position="43"/>
    </location>
</feature>
<dbReference type="RefSeq" id="WP_390352885.1">
    <property type="nucleotide sequence ID" value="NZ_JBHUIZ010000003.1"/>
</dbReference>
<evidence type="ECO:0000256" key="1">
    <source>
        <dbReference type="SAM" id="Phobius"/>
    </source>
</evidence>
<accession>A0ABU5CA67</accession>
<gene>
    <name evidence="2" type="ORF">RWE15_20080</name>
</gene>
<comment type="caution">
    <text evidence="2">The sequence shown here is derived from an EMBL/GenBank/DDBJ whole genome shotgun (WGS) entry which is preliminary data.</text>
</comment>
<reference evidence="2 3" key="1">
    <citation type="submission" date="2023-10" db="EMBL/GenBank/DDBJ databases">
        <title>Virgibacillus halophilus 5B73C genome.</title>
        <authorList>
            <person name="Miliotis G."/>
            <person name="Sengupta P."/>
            <person name="Hameed A."/>
            <person name="Chuvochina M."/>
            <person name="Mcdonagh F."/>
            <person name="Simpson A.C."/>
            <person name="Singh N.K."/>
            <person name="Rekha P.D."/>
            <person name="Raman K."/>
            <person name="Hugenholtz P."/>
            <person name="Venkateswaran K."/>
        </authorList>
    </citation>
    <scope>NUCLEOTIDE SEQUENCE [LARGE SCALE GENOMIC DNA]</scope>
    <source>
        <strain evidence="2 3">5B73C</strain>
    </source>
</reference>
<keyword evidence="1" id="KW-0472">Membrane</keyword>
<feature type="transmembrane region" description="Helical" evidence="1">
    <location>
        <begin position="55"/>
        <end position="75"/>
    </location>
</feature>
<feature type="transmembrane region" description="Helical" evidence="1">
    <location>
        <begin position="81"/>
        <end position="103"/>
    </location>
</feature>
<keyword evidence="1" id="KW-1133">Transmembrane helix</keyword>